<dbReference type="InterPro" id="IPR000683">
    <property type="entry name" value="Gfo/Idh/MocA-like_OxRdtase_N"/>
</dbReference>
<feature type="domain" description="GFO/IDH/MocA-like oxidoreductase" evidence="3">
    <location>
        <begin position="130"/>
        <end position="250"/>
    </location>
</feature>
<gene>
    <name evidence="4" type="ORF">ACFFHK_07455</name>
</gene>
<dbReference type="Pfam" id="PF01408">
    <property type="entry name" value="GFO_IDH_MocA"/>
    <property type="match status" value="1"/>
</dbReference>
<accession>A0ABV6H234</accession>
<evidence type="ECO:0000313" key="5">
    <source>
        <dbReference type="Proteomes" id="UP001589767"/>
    </source>
</evidence>
<name>A0ABV6H234_9PAST</name>
<keyword evidence="1" id="KW-0732">Signal</keyword>
<dbReference type="PANTHER" id="PTHR43377:SF1">
    <property type="entry name" value="BILIVERDIN REDUCTASE A"/>
    <property type="match status" value="1"/>
</dbReference>
<protein>
    <submittedName>
        <fullName evidence="4">Gfo/Idh/MocA family protein</fullName>
    </submittedName>
</protein>
<organism evidence="4 5">
    <name type="scientific">Gallibacterium trehalosifermentans</name>
    <dbReference type="NCBI Taxonomy" id="516935"/>
    <lineage>
        <taxon>Bacteria</taxon>
        <taxon>Pseudomonadati</taxon>
        <taxon>Pseudomonadota</taxon>
        <taxon>Gammaproteobacteria</taxon>
        <taxon>Pasteurellales</taxon>
        <taxon>Pasteurellaceae</taxon>
        <taxon>Gallibacterium</taxon>
    </lineage>
</organism>
<dbReference type="Gene3D" id="3.30.360.10">
    <property type="entry name" value="Dihydrodipicolinate Reductase, domain 2"/>
    <property type="match status" value="1"/>
</dbReference>
<dbReference type="InterPro" id="IPR051450">
    <property type="entry name" value="Gfo/Idh/MocA_Oxidoreductases"/>
</dbReference>
<keyword evidence="5" id="KW-1185">Reference proteome</keyword>
<evidence type="ECO:0000313" key="4">
    <source>
        <dbReference type="EMBL" id="MFC0309538.1"/>
    </source>
</evidence>
<proteinExistence type="predicted"/>
<reference evidence="4 5" key="1">
    <citation type="submission" date="2024-09" db="EMBL/GenBank/DDBJ databases">
        <authorList>
            <person name="Sun Q."/>
            <person name="Mori K."/>
        </authorList>
    </citation>
    <scope>NUCLEOTIDE SEQUENCE [LARGE SCALE GENOMIC DNA]</scope>
    <source>
        <strain evidence="4 5">CCM 7539</strain>
    </source>
</reference>
<feature type="signal peptide" evidence="1">
    <location>
        <begin position="1"/>
        <end position="19"/>
    </location>
</feature>
<dbReference type="PANTHER" id="PTHR43377">
    <property type="entry name" value="BILIVERDIN REDUCTASE A"/>
    <property type="match status" value="1"/>
</dbReference>
<evidence type="ECO:0000259" key="2">
    <source>
        <dbReference type="Pfam" id="PF01408"/>
    </source>
</evidence>
<dbReference type="Proteomes" id="UP001589767">
    <property type="component" value="Unassembled WGS sequence"/>
</dbReference>
<dbReference type="Gene3D" id="3.40.50.720">
    <property type="entry name" value="NAD(P)-binding Rossmann-like Domain"/>
    <property type="match status" value="1"/>
</dbReference>
<dbReference type="SUPFAM" id="SSF55347">
    <property type="entry name" value="Glyceraldehyde-3-phosphate dehydrogenase-like, C-terminal domain"/>
    <property type="match status" value="1"/>
</dbReference>
<dbReference type="Pfam" id="PF22725">
    <property type="entry name" value="GFO_IDH_MocA_C3"/>
    <property type="match status" value="1"/>
</dbReference>
<dbReference type="InterPro" id="IPR055170">
    <property type="entry name" value="GFO_IDH_MocA-like_dom"/>
</dbReference>
<dbReference type="RefSeq" id="WP_382371082.1">
    <property type="nucleotide sequence ID" value="NZ_JBHLWB010000008.1"/>
</dbReference>
<dbReference type="EMBL" id="JBHLWB010000008">
    <property type="protein sequence ID" value="MFC0309538.1"/>
    <property type="molecule type" value="Genomic_DNA"/>
</dbReference>
<feature type="chain" id="PRO_5045926279" evidence="1">
    <location>
        <begin position="20"/>
        <end position="359"/>
    </location>
</feature>
<dbReference type="InterPro" id="IPR036291">
    <property type="entry name" value="NAD(P)-bd_dom_sf"/>
</dbReference>
<evidence type="ECO:0000256" key="1">
    <source>
        <dbReference type="SAM" id="SignalP"/>
    </source>
</evidence>
<comment type="caution">
    <text evidence="4">The sequence shown here is derived from an EMBL/GenBank/DDBJ whole genome shotgun (WGS) entry which is preliminary data.</text>
</comment>
<dbReference type="SUPFAM" id="SSF51735">
    <property type="entry name" value="NAD(P)-binding Rossmann-fold domains"/>
    <property type="match status" value="1"/>
</dbReference>
<sequence length="359" mass="40375">MKYLNIALVGCGFFGQQLAAAFTQTSTKLVGVTDLQIGLAQDLANKYNSTAYADLPSLLAQQSVDLVLIATYNHSHRQIAEIALQYGCAVFVESPFTITQPDADFLLQLAKLKQTTIFVGHCLRVLPGLQQAKQIIQQQRLGKVTVVRANRQRWLDPIFQPNWWKNNIQLTGGKLFHEIHELDLLGWLVGEVEYVFAQSTNRAHLETPDHHDVIQLLLQFKNGIYGSLEMGSAYHLFKWDITIHGELGSMLINFFTSSVTISFANGHRQQFNLYDEFEADLSLRESSKGIQKYGQPNERCPYWLTRAIELGASSVLAHLQQQQSSVLCEVPARAICIADAATRSMKNKTLTLVTYCKEE</sequence>
<feature type="domain" description="Gfo/Idh/MocA-like oxidoreductase N-terminal" evidence="2">
    <location>
        <begin position="4"/>
        <end position="121"/>
    </location>
</feature>
<evidence type="ECO:0000259" key="3">
    <source>
        <dbReference type="Pfam" id="PF22725"/>
    </source>
</evidence>